<keyword evidence="1" id="KW-0812">Transmembrane</keyword>
<evidence type="ECO:0000313" key="3">
    <source>
        <dbReference type="Proteomes" id="UP000095751"/>
    </source>
</evidence>
<evidence type="ECO:0000256" key="1">
    <source>
        <dbReference type="SAM" id="Phobius"/>
    </source>
</evidence>
<keyword evidence="1" id="KW-0472">Membrane</keyword>
<dbReference type="Proteomes" id="UP000095751">
    <property type="component" value="Unassembled WGS sequence"/>
</dbReference>
<keyword evidence="3" id="KW-1185">Reference proteome</keyword>
<dbReference type="AlphaFoldDB" id="A0A1E7FBR8"/>
<dbReference type="Gene3D" id="3.20.20.190">
    <property type="entry name" value="Phosphatidylinositol (PI) phosphodiesterase"/>
    <property type="match status" value="1"/>
</dbReference>
<evidence type="ECO:0000313" key="2">
    <source>
        <dbReference type="EMBL" id="OEU15611.1"/>
    </source>
</evidence>
<dbReference type="EMBL" id="KV784359">
    <property type="protein sequence ID" value="OEU15611.1"/>
    <property type="molecule type" value="Genomic_DNA"/>
</dbReference>
<dbReference type="PANTHER" id="PTHR13593:SF140">
    <property type="entry name" value="PLC-LIKE PHOSPHODIESTERASE"/>
    <property type="match status" value="1"/>
</dbReference>
<proteinExistence type="predicted"/>
<keyword evidence="1" id="KW-1133">Transmembrane helix</keyword>
<dbReference type="GO" id="GO:0008081">
    <property type="term" value="F:phosphoric diester hydrolase activity"/>
    <property type="evidence" value="ECO:0007669"/>
    <property type="project" value="InterPro"/>
</dbReference>
<dbReference type="GO" id="GO:0006629">
    <property type="term" value="P:lipid metabolic process"/>
    <property type="evidence" value="ECO:0007669"/>
    <property type="project" value="InterPro"/>
</dbReference>
<dbReference type="InParanoid" id="A0A1E7FBR8"/>
<sequence>MGSSRREESNRSCCTWPRILLLVILLAVAGVCVWKFVPWEDSINNVLGAVPIPDNNSNGGGTNSNIAKPNTVETASPTSSPMYEFIQCDDTSGTGDCCNGLEGICDLRANEVLYATLHNGMATFEDGFLFGPNHKYQLESALKAGYRGLNLDLCNCGGETIFCHGICTLGPRKVVDVMQNVNAFLDENPSEVIIFIYQVNNDVDQQVDLNAFYDKLTQVDGVIDKLYIHDDMDSPWPTLRDLTNPAVNKRIIMFHYNGPDCNLDPSACPDGLHLYYLYAQDNEWSNDSIASIQDTTTSCELKQNGINRNWFVGLNNFISPPSQSSAQVLNSYSAANDYVDTCSSVLGTDINFIISDFWSEGELPRFTQDHNTARALQRRLV</sequence>
<dbReference type="InterPro" id="IPR051057">
    <property type="entry name" value="PI-PLC_domain"/>
</dbReference>
<reference evidence="2 3" key="1">
    <citation type="submission" date="2016-09" db="EMBL/GenBank/DDBJ databases">
        <title>Extensive genetic diversity and differential bi-allelic expression allows diatom success in the polar Southern Ocean.</title>
        <authorList>
            <consortium name="DOE Joint Genome Institute"/>
            <person name="Mock T."/>
            <person name="Otillar R.P."/>
            <person name="Strauss J."/>
            <person name="Dupont C."/>
            <person name="Frickenhaus S."/>
            <person name="Maumus F."/>
            <person name="Mcmullan M."/>
            <person name="Sanges R."/>
            <person name="Schmutz J."/>
            <person name="Toseland A."/>
            <person name="Valas R."/>
            <person name="Veluchamy A."/>
            <person name="Ward B.J."/>
            <person name="Allen A."/>
            <person name="Barry K."/>
            <person name="Falciatore A."/>
            <person name="Ferrante M."/>
            <person name="Fortunato A.E."/>
            <person name="Gloeckner G."/>
            <person name="Gruber A."/>
            <person name="Hipkin R."/>
            <person name="Janech M."/>
            <person name="Kroth P."/>
            <person name="Leese F."/>
            <person name="Lindquist E."/>
            <person name="Lyon B.R."/>
            <person name="Martin J."/>
            <person name="Mayer C."/>
            <person name="Parker M."/>
            <person name="Quesneville H."/>
            <person name="Raymond J."/>
            <person name="Uhlig C."/>
            <person name="Valentin K.U."/>
            <person name="Worden A.Z."/>
            <person name="Armbrust E.V."/>
            <person name="Bowler C."/>
            <person name="Green B."/>
            <person name="Moulton V."/>
            <person name="Van Oosterhout C."/>
            <person name="Grigoriev I."/>
        </authorList>
    </citation>
    <scope>NUCLEOTIDE SEQUENCE [LARGE SCALE GENOMIC DNA]</scope>
    <source>
        <strain evidence="2 3">CCMP1102</strain>
    </source>
</reference>
<evidence type="ECO:0008006" key="4">
    <source>
        <dbReference type="Google" id="ProtNLM"/>
    </source>
</evidence>
<name>A0A1E7FBR8_9STRA</name>
<dbReference type="OrthoDB" id="191594at2759"/>
<dbReference type="InterPro" id="IPR017946">
    <property type="entry name" value="PLC-like_Pdiesterase_TIM-brl"/>
</dbReference>
<dbReference type="SUPFAM" id="SSF51695">
    <property type="entry name" value="PLC-like phosphodiesterases"/>
    <property type="match status" value="1"/>
</dbReference>
<organism evidence="2 3">
    <name type="scientific">Fragilariopsis cylindrus CCMP1102</name>
    <dbReference type="NCBI Taxonomy" id="635003"/>
    <lineage>
        <taxon>Eukaryota</taxon>
        <taxon>Sar</taxon>
        <taxon>Stramenopiles</taxon>
        <taxon>Ochrophyta</taxon>
        <taxon>Bacillariophyta</taxon>
        <taxon>Bacillariophyceae</taxon>
        <taxon>Bacillariophycidae</taxon>
        <taxon>Bacillariales</taxon>
        <taxon>Bacillariaceae</taxon>
        <taxon>Fragilariopsis</taxon>
    </lineage>
</organism>
<dbReference type="PROSITE" id="PS50007">
    <property type="entry name" value="PIPLC_X_DOMAIN"/>
    <property type="match status" value="1"/>
</dbReference>
<accession>A0A1E7FBR8</accession>
<feature type="transmembrane region" description="Helical" evidence="1">
    <location>
        <begin position="20"/>
        <end position="37"/>
    </location>
</feature>
<dbReference type="KEGG" id="fcy:FRACYDRAFT_261762"/>
<protein>
    <recommendedName>
        <fullName evidence="4">PLC-like phosphodiesterase</fullName>
    </recommendedName>
</protein>
<dbReference type="PANTHER" id="PTHR13593">
    <property type="match status" value="1"/>
</dbReference>
<gene>
    <name evidence="2" type="ORF">FRACYDRAFT_261762</name>
</gene>
<dbReference type="Pfam" id="PF26146">
    <property type="entry name" value="PI-PLC_X"/>
    <property type="match status" value="1"/>
</dbReference>